<dbReference type="AlphaFoldDB" id="A0A4Y3VG69"/>
<comment type="caution">
    <text evidence="2">The sequence shown here is derived from an EMBL/GenBank/DDBJ whole genome shotgun (WGS) entry which is preliminary data.</text>
</comment>
<sequence>MPVGAASQRKAADSTLPTAIAPLEPKAPVINPRDSTKSHRFRVTDLPRRPEGKAPAALGVPPRGDHFDRWGARPSGAGSCRSGRWRMASPVATACRHGTDAHIGRRMRFQSG</sequence>
<proteinExistence type="predicted"/>
<protein>
    <submittedName>
        <fullName evidence="2">Uncharacterized protein</fullName>
    </submittedName>
</protein>
<feature type="compositionally biased region" description="Basic and acidic residues" evidence="1">
    <location>
        <begin position="34"/>
        <end position="52"/>
    </location>
</feature>
<accession>A0A4Y3VG69</accession>
<dbReference type="EMBL" id="BJND01000024">
    <property type="protein sequence ID" value="GEC05904.1"/>
    <property type="molecule type" value="Genomic_DNA"/>
</dbReference>
<organism evidence="2 3">
    <name type="scientific">Streptomyces spinoverrucosus</name>
    <dbReference type="NCBI Taxonomy" id="284043"/>
    <lineage>
        <taxon>Bacteria</taxon>
        <taxon>Bacillati</taxon>
        <taxon>Actinomycetota</taxon>
        <taxon>Actinomycetes</taxon>
        <taxon>Kitasatosporales</taxon>
        <taxon>Streptomycetaceae</taxon>
        <taxon>Streptomyces</taxon>
    </lineage>
</organism>
<evidence type="ECO:0000313" key="3">
    <source>
        <dbReference type="Proteomes" id="UP000317881"/>
    </source>
</evidence>
<reference evidence="2 3" key="1">
    <citation type="submission" date="2019-06" db="EMBL/GenBank/DDBJ databases">
        <title>Whole genome shotgun sequence of Streptomyces spinoverrucosus NBRC 14228.</title>
        <authorList>
            <person name="Hosoyama A."/>
            <person name="Uohara A."/>
            <person name="Ohji S."/>
            <person name="Ichikawa N."/>
        </authorList>
    </citation>
    <scope>NUCLEOTIDE SEQUENCE [LARGE SCALE GENOMIC DNA]</scope>
    <source>
        <strain evidence="2 3">NBRC 14228</strain>
    </source>
</reference>
<dbReference type="Proteomes" id="UP000317881">
    <property type="component" value="Unassembled WGS sequence"/>
</dbReference>
<keyword evidence="3" id="KW-1185">Reference proteome</keyword>
<feature type="region of interest" description="Disordered" evidence="1">
    <location>
        <begin position="1"/>
        <end position="84"/>
    </location>
</feature>
<name>A0A4Y3VG69_9ACTN</name>
<gene>
    <name evidence="2" type="ORF">SSP24_35590</name>
</gene>
<evidence type="ECO:0000256" key="1">
    <source>
        <dbReference type="SAM" id="MobiDB-lite"/>
    </source>
</evidence>
<evidence type="ECO:0000313" key="2">
    <source>
        <dbReference type="EMBL" id="GEC05904.1"/>
    </source>
</evidence>